<feature type="domain" description="Calcineurin-like phosphoesterase" evidence="3">
    <location>
        <begin position="1"/>
        <end position="162"/>
    </location>
</feature>
<evidence type="ECO:0000313" key="5">
    <source>
        <dbReference type="Proteomes" id="UP000253792"/>
    </source>
</evidence>
<dbReference type="Pfam" id="PF12850">
    <property type="entry name" value="Metallophos_2"/>
    <property type="match status" value="1"/>
</dbReference>
<protein>
    <recommendedName>
        <fullName evidence="2">Phosphoesterase</fullName>
        <ecNumber evidence="2">3.1.4.-</ecNumber>
    </recommendedName>
</protein>
<dbReference type="NCBIfam" id="NF006988">
    <property type="entry name" value="PRK09453.1"/>
    <property type="match status" value="1"/>
</dbReference>
<organism evidence="4 5">
    <name type="scientific">Senegalimassilia anaerobia</name>
    <dbReference type="NCBI Taxonomy" id="1473216"/>
    <lineage>
        <taxon>Bacteria</taxon>
        <taxon>Bacillati</taxon>
        <taxon>Actinomycetota</taxon>
        <taxon>Coriobacteriia</taxon>
        <taxon>Coriobacteriales</taxon>
        <taxon>Coriobacteriaceae</taxon>
        <taxon>Senegalimassilia</taxon>
    </lineage>
</organism>
<evidence type="ECO:0000259" key="3">
    <source>
        <dbReference type="Pfam" id="PF12850"/>
    </source>
</evidence>
<sequence>MKFVIASDLHGAAPAVHALMERIDRETPDRVLLLGDLLYHGPRNDLPEGYAPKEVVAALNGIAERIVAVRGNCDAEVDQMVLDFPCLSDFSQVWADGHLLHLSHGHLAGNSPDRPPALPQGSALLTGHTHIKRLELVDDVMYVNPGSTSIPKDGCASYAVYENGTFALKTLDGETLLEAGWE</sequence>
<dbReference type="Proteomes" id="UP000253792">
    <property type="component" value="Unassembled WGS sequence"/>
</dbReference>
<dbReference type="SUPFAM" id="SSF56300">
    <property type="entry name" value="Metallo-dependent phosphatases"/>
    <property type="match status" value="1"/>
</dbReference>
<evidence type="ECO:0000256" key="2">
    <source>
        <dbReference type="RuleBase" id="RU362039"/>
    </source>
</evidence>
<evidence type="ECO:0000313" key="4">
    <source>
        <dbReference type="EMBL" id="RDB55304.1"/>
    </source>
</evidence>
<dbReference type="NCBIfam" id="TIGR00040">
    <property type="entry name" value="yfcE"/>
    <property type="match status" value="1"/>
</dbReference>
<dbReference type="AlphaFoldDB" id="A0A369L7Z8"/>
<dbReference type="GO" id="GO:0046872">
    <property type="term" value="F:metal ion binding"/>
    <property type="evidence" value="ECO:0007669"/>
    <property type="project" value="UniProtKB-KW"/>
</dbReference>
<comment type="similarity">
    <text evidence="1 2">Belongs to the metallophosphoesterase superfamily. YfcE family.</text>
</comment>
<proteinExistence type="inferred from homology"/>
<evidence type="ECO:0000256" key="1">
    <source>
        <dbReference type="ARBA" id="ARBA00008950"/>
    </source>
</evidence>
<dbReference type="EC" id="3.1.4.-" evidence="2"/>
<gene>
    <name evidence="4" type="ORF">C1880_06340</name>
</gene>
<comment type="cofactor">
    <cofactor evidence="2">
        <name>a divalent metal cation</name>
        <dbReference type="ChEBI" id="CHEBI:60240"/>
    </cofactor>
</comment>
<accession>A0A369L7Z8</accession>
<dbReference type="InterPro" id="IPR029052">
    <property type="entry name" value="Metallo-depent_PP-like"/>
</dbReference>
<dbReference type="GO" id="GO:0016787">
    <property type="term" value="F:hydrolase activity"/>
    <property type="evidence" value="ECO:0007669"/>
    <property type="project" value="UniProtKB-UniRule"/>
</dbReference>
<name>A0A369L7Z8_9ACTN</name>
<dbReference type="InterPro" id="IPR024654">
    <property type="entry name" value="Calcineurin-like_PHP_lpxH"/>
</dbReference>
<dbReference type="EMBL" id="PPTP01000005">
    <property type="protein sequence ID" value="RDB55304.1"/>
    <property type="molecule type" value="Genomic_DNA"/>
</dbReference>
<comment type="caution">
    <text evidence="4">The sequence shown here is derived from an EMBL/GenBank/DDBJ whole genome shotgun (WGS) entry which is preliminary data.</text>
</comment>
<dbReference type="STRING" id="1034345.GCA_000236865_00113"/>
<keyword evidence="2" id="KW-0479">Metal-binding</keyword>
<reference evidence="4 5" key="1">
    <citation type="journal article" date="2018" name="Elife">
        <title>Discovery and characterization of a prevalent human gut bacterial enzyme sufficient for the inactivation of a family of plant toxins.</title>
        <authorList>
            <person name="Koppel N."/>
            <person name="Bisanz J.E."/>
            <person name="Pandelia M.E."/>
            <person name="Turnbaugh P.J."/>
            <person name="Balskus E.P."/>
        </authorList>
    </citation>
    <scope>NUCLEOTIDE SEQUENCE [LARGE SCALE GENOMIC DNA]</scope>
    <source>
        <strain evidence="5">anaerobia AP69FAA</strain>
    </source>
</reference>
<dbReference type="RefSeq" id="WP_114620745.1">
    <property type="nucleotide sequence ID" value="NZ_PPTP01000005.1"/>
</dbReference>
<dbReference type="Gene3D" id="3.60.21.10">
    <property type="match status" value="1"/>
</dbReference>
<keyword evidence="5" id="KW-1185">Reference proteome</keyword>
<dbReference type="InterPro" id="IPR000979">
    <property type="entry name" value="Phosphodiesterase_MJ0936/Vps29"/>
</dbReference>
<dbReference type="OrthoDB" id="9800565at2"/>